<dbReference type="InterPro" id="IPR043129">
    <property type="entry name" value="ATPase_NBD"/>
</dbReference>
<name>A0A967B463_9PROT</name>
<dbReference type="PANTHER" id="PTHR18964:SF174">
    <property type="entry name" value="D-ALLOSE KINASE-RELATED"/>
    <property type="match status" value="1"/>
</dbReference>
<dbReference type="Proteomes" id="UP000597459">
    <property type="component" value="Unassembled WGS sequence"/>
</dbReference>
<dbReference type="PANTHER" id="PTHR18964">
    <property type="entry name" value="ROK (REPRESSOR, ORF, KINASE) FAMILY"/>
    <property type="match status" value="1"/>
</dbReference>
<evidence type="ECO:0000313" key="2">
    <source>
        <dbReference type="Proteomes" id="UP000597459"/>
    </source>
</evidence>
<evidence type="ECO:0000313" key="1">
    <source>
        <dbReference type="EMBL" id="NHO53420.1"/>
    </source>
</evidence>
<reference evidence="1" key="1">
    <citation type="submission" date="2019-11" db="EMBL/GenBank/DDBJ databases">
        <title>Description of new Acetobacter species.</title>
        <authorList>
            <person name="Cleenwerck I."/>
            <person name="Sombolestani A.S."/>
        </authorList>
    </citation>
    <scope>NUCLEOTIDE SEQUENCE</scope>
    <source>
        <strain evidence="1">LMG 1626</strain>
    </source>
</reference>
<dbReference type="GO" id="GO:0004396">
    <property type="term" value="F:hexokinase activity"/>
    <property type="evidence" value="ECO:0007669"/>
    <property type="project" value="TreeGrafter"/>
</dbReference>
<organism evidence="1 2">
    <name type="scientific">Acetobacter estunensis</name>
    <dbReference type="NCBI Taxonomy" id="104097"/>
    <lineage>
        <taxon>Bacteria</taxon>
        <taxon>Pseudomonadati</taxon>
        <taxon>Pseudomonadota</taxon>
        <taxon>Alphaproteobacteria</taxon>
        <taxon>Acetobacterales</taxon>
        <taxon>Acetobacteraceae</taxon>
        <taxon>Acetobacter</taxon>
    </lineage>
</organism>
<dbReference type="InterPro" id="IPR000600">
    <property type="entry name" value="ROK"/>
</dbReference>
<dbReference type="InterPro" id="IPR049874">
    <property type="entry name" value="ROK_cs"/>
</dbReference>
<dbReference type="EMBL" id="WOTH01000007">
    <property type="protein sequence ID" value="NHO53420.1"/>
    <property type="molecule type" value="Genomic_DNA"/>
</dbReference>
<gene>
    <name evidence="1" type="ORF">GOB87_05505</name>
</gene>
<comment type="caution">
    <text evidence="1">The sequence shown here is derived from an EMBL/GenBank/DDBJ whole genome shotgun (WGS) entry which is preliminary data.</text>
</comment>
<dbReference type="Pfam" id="PF00480">
    <property type="entry name" value="ROK"/>
    <property type="match status" value="1"/>
</dbReference>
<dbReference type="SUPFAM" id="SSF53067">
    <property type="entry name" value="Actin-like ATPase domain"/>
    <property type="match status" value="1"/>
</dbReference>
<accession>A0A967B463</accession>
<keyword evidence="2" id="KW-1185">Reference proteome</keyword>
<sequence>MNIIRLGIDLGATKIEIAALDHAGNIILRRRTPNPGAYEPMMAAIRDLTDSAVAELGIGSMGERPPLGVGIPGSINASDGLVKNANATWLNGKPFARDLPEVTKRLIRIENDANCFALSEATDGAAAGRPVVLGIIIGSGMGGGIVVDGRLVPGPNHLAGECGHIPLPWVRADEFPLPRCFCGNEGCLERFLCGPALAASWKGEGERNAHGIEDAADNGDVRAQKALDRYVDHLARACALFINFLDPDAIVFGGGVSNLKKTLARVPPLLSRHIITPECRTELLVHKHGDSSGVRGAAWLWNTAEEIRG</sequence>
<protein>
    <submittedName>
        <fullName evidence="1">ROK family protein</fullName>
    </submittedName>
</protein>
<dbReference type="PROSITE" id="PS01125">
    <property type="entry name" value="ROK"/>
    <property type="match status" value="1"/>
</dbReference>
<dbReference type="AlphaFoldDB" id="A0A967B463"/>
<dbReference type="Gene3D" id="3.30.420.40">
    <property type="match status" value="2"/>
</dbReference>
<dbReference type="RefSeq" id="WP_166313614.1">
    <property type="nucleotide sequence ID" value="NZ_WOTH01000007.1"/>
</dbReference>
<proteinExistence type="predicted"/>